<sequence length="227" mass="26784">MGKDDFFKKKRLSQEKRKHDYKRPRANSFLIVTEGKRTEPLYFNGIKKIIQEKSGGVIDVYESPVIEICGQGCSTGKLIEVTERIVKNAKVNYQNVWVVFDKDDFEDFDQAIKEGEKKGYKMAWSNQSFEYWLYLHFNYSDAALHRSEWNKKLDEIFKRYNLGTGKYQKNYDDIYQIVNRNAGVNAAIRKAKRRMESIELGRYKPSEVNPGTTVYKLLEELKRFIDK</sequence>
<dbReference type="Pfam" id="PF13707">
    <property type="entry name" value="RloB"/>
    <property type="match status" value="1"/>
</dbReference>
<comment type="caution">
    <text evidence="1">The sequence shown here is derived from an EMBL/GenBank/DDBJ whole genome shotgun (WGS) entry which is preliminary data.</text>
</comment>
<gene>
    <name evidence="1" type="ORF">NK125_12850</name>
</gene>
<evidence type="ECO:0000313" key="1">
    <source>
        <dbReference type="EMBL" id="MCP1103293.1"/>
    </source>
</evidence>
<accession>A0ABT1EBV3</accession>
<dbReference type="EMBL" id="JAMZFW010000022">
    <property type="protein sequence ID" value="MCP1103293.1"/>
    <property type="molecule type" value="Genomic_DNA"/>
</dbReference>
<dbReference type="RefSeq" id="WP_262067066.1">
    <property type="nucleotide sequence ID" value="NZ_JAMXOD010000022.1"/>
</dbReference>
<protein>
    <submittedName>
        <fullName evidence="1">RloB family protein</fullName>
    </submittedName>
</protein>
<organism evidence="1 2">
    <name type="scientific">Aequitasia blattaphilus</name>
    <dbReference type="NCBI Taxonomy" id="2949332"/>
    <lineage>
        <taxon>Bacteria</taxon>
        <taxon>Bacillati</taxon>
        <taxon>Bacillota</taxon>
        <taxon>Clostridia</taxon>
        <taxon>Lachnospirales</taxon>
        <taxon>Lachnospiraceae</taxon>
        <taxon>Aequitasia</taxon>
    </lineage>
</organism>
<reference evidence="1 2" key="1">
    <citation type="journal article" date="2022" name="Genome Biol. Evol.">
        <title>Host diet, physiology and behaviors set the stage for Lachnospiraceae cladogenesis.</title>
        <authorList>
            <person name="Vera-Ponce De Leon A."/>
            <person name="Schneider M."/>
            <person name="Jahnes B.C."/>
            <person name="Sadowski V."/>
            <person name="Camuy-Velez L.A."/>
            <person name="Duan J."/>
            <person name="Sabree Z.L."/>
        </authorList>
    </citation>
    <scope>NUCLEOTIDE SEQUENCE [LARGE SCALE GENOMIC DNA]</scope>
    <source>
        <strain evidence="1 2">PAL113</strain>
    </source>
</reference>
<proteinExistence type="predicted"/>
<dbReference type="InterPro" id="IPR025591">
    <property type="entry name" value="RloB"/>
</dbReference>
<name>A0ABT1EBV3_9FIRM</name>
<dbReference type="Proteomes" id="UP001523566">
    <property type="component" value="Unassembled WGS sequence"/>
</dbReference>
<keyword evidence="2" id="KW-1185">Reference proteome</keyword>
<evidence type="ECO:0000313" key="2">
    <source>
        <dbReference type="Proteomes" id="UP001523566"/>
    </source>
</evidence>